<organism evidence="1">
    <name type="scientific">Burkholderia pseudomallei 1710a</name>
    <dbReference type="NCBI Taxonomy" id="320371"/>
    <lineage>
        <taxon>Bacteria</taxon>
        <taxon>Pseudomonadati</taxon>
        <taxon>Pseudomonadota</taxon>
        <taxon>Betaproteobacteria</taxon>
        <taxon>Burkholderiales</taxon>
        <taxon>Burkholderiaceae</taxon>
        <taxon>Burkholderia</taxon>
        <taxon>pseudomallei group</taxon>
    </lineage>
</organism>
<dbReference type="Proteomes" id="UP000001812">
    <property type="component" value="Chromosome II"/>
</dbReference>
<proteinExistence type="predicted"/>
<dbReference type="EMBL" id="CM000833">
    <property type="protein sequence ID" value="EET02773.1"/>
    <property type="molecule type" value="Genomic_DNA"/>
</dbReference>
<protein>
    <submittedName>
        <fullName evidence="1">Uncharacterized protein</fullName>
    </submittedName>
</protein>
<evidence type="ECO:0000313" key="1">
    <source>
        <dbReference type="EMBL" id="EET02773.1"/>
    </source>
</evidence>
<sequence>MHACAHRQASIGNGGAPAYWILVITLIPGLNNATSRTANAAHAGGHAPPACAARCARVSRRTDRAA</sequence>
<reference evidence="1" key="1">
    <citation type="submission" date="2009-05" db="EMBL/GenBank/DDBJ databases">
        <authorList>
            <person name="Harkins D.M."/>
            <person name="DeShazer D."/>
            <person name="Woods D.E."/>
            <person name="Brinkac L.M."/>
            <person name="Brown K.A."/>
            <person name="Hung G.C."/>
            <person name="Tuanyok A."/>
            <person name="Zhang B."/>
            <person name="Nierman W.C."/>
        </authorList>
    </citation>
    <scope>NUCLEOTIDE SEQUENCE [LARGE SCALE GENOMIC DNA]</scope>
    <source>
        <strain evidence="1">1710a</strain>
    </source>
</reference>
<gene>
    <name evidence="1" type="ORF">BURPS1710A_A0047</name>
</gene>
<dbReference type="AlphaFoldDB" id="A0A0E1VPN9"/>
<accession>A0A0E1VPN9</accession>
<dbReference type="HOGENOM" id="CLU_2822822_0_0_4"/>
<name>A0A0E1VPN9_BURPE</name>